<protein>
    <submittedName>
        <fullName evidence="3">Uncharacterized protein</fullName>
    </submittedName>
</protein>
<dbReference type="RefSeq" id="WP_136980361.1">
    <property type="nucleotide sequence ID" value="NZ_SYUV01000035.1"/>
</dbReference>
<gene>
    <name evidence="3" type="ORF">FCV50_11370</name>
</gene>
<keyword evidence="2" id="KW-0472">Membrane</keyword>
<evidence type="ECO:0000256" key="1">
    <source>
        <dbReference type="SAM" id="MobiDB-lite"/>
    </source>
</evidence>
<evidence type="ECO:0000256" key="2">
    <source>
        <dbReference type="SAM" id="Phobius"/>
    </source>
</evidence>
<keyword evidence="2" id="KW-0812">Transmembrane</keyword>
<sequence>MDWFNDILETGGELIGGAVDTVGELAGGVIDLKLQQETNRATSADPSTHRAEENNYQQPNGDVVTPVAPQPNYAMYAAVGGGVLLLLGVVYLAAKKGG</sequence>
<evidence type="ECO:0000313" key="3">
    <source>
        <dbReference type="EMBL" id="TKF31636.1"/>
    </source>
</evidence>
<feature type="transmembrane region" description="Helical" evidence="2">
    <location>
        <begin position="73"/>
        <end position="94"/>
    </location>
</feature>
<dbReference type="EMBL" id="SYUV01000035">
    <property type="protein sequence ID" value="TKF31636.1"/>
    <property type="molecule type" value="Genomic_DNA"/>
</dbReference>
<reference evidence="3 4" key="1">
    <citation type="submission" date="2019-04" db="EMBL/GenBank/DDBJ databases">
        <title>A reverse ecology approach based on a biological definition of microbial populations.</title>
        <authorList>
            <person name="Arevalo P."/>
            <person name="Vaninsberghe D."/>
            <person name="Elsherbini J."/>
            <person name="Gore J."/>
            <person name="Polz M."/>
        </authorList>
    </citation>
    <scope>NUCLEOTIDE SEQUENCE [LARGE SCALE GENOMIC DNA]</scope>
    <source>
        <strain evidence="3 4">10N.261.46.F4</strain>
    </source>
</reference>
<organism evidence="3 4">
    <name type="scientific">Vibrio kanaloae</name>
    <dbReference type="NCBI Taxonomy" id="170673"/>
    <lineage>
        <taxon>Bacteria</taxon>
        <taxon>Pseudomonadati</taxon>
        <taxon>Pseudomonadota</taxon>
        <taxon>Gammaproteobacteria</taxon>
        <taxon>Vibrionales</taxon>
        <taxon>Vibrionaceae</taxon>
        <taxon>Vibrio</taxon>
    </lineage>
</organism>
<evidence type="ECO:0000313" key="4">
    <source>
        <dbReference type="Proteomes" id="UP000307574"/>
    </source>
</evidence>
<dbReference type="Proteomes" id="UP000307574">
    <property type="component" value="Unassembled WGS sequence"/>
</dbReference>
<dbReference type="AlphaFoldDB" id="A0A4U1ZE96"/>
<feature type="region of interest" description="Disordered" evidence="1">
    <location>
        <begin position="36"/>
        <end position="64"/>
    </location>
</feature>
<feature type="compositionally biased region" description="Polar residues" evidence="1">
    <location>
        <begin position="36"/>
        <end position="46"/>
    </location>
</feature>
<comment type="caution">
    <text evidence="3">The sequence shown here is derived from an EMBL/GenBank/DDBJ whole genome shotgun (WGS) entry which is preliminary data.</text>
</comment>
<proteinExistence type="predicted"/>
<keyword evidence="2" id="KW-1133">Transmembrane helix</keyword>
<name>A0A4U1ZE96_9VIBR</name>
<accession>A0A4U1ZE96</accession>